<dbReference type="InterPro" id="IPR005662">
    <property type="entry name" value="GTPase_Era-like"/>
</dbReference>
<dbReference type="PANTHER" id="PTHR42698">
    <property type="entry name" value="GTPASE ERA"/>
    <property type="match status" value="1"/>
</dbReference>
<dbReference type="CDD" id="cd04163">
    <property type="entry name" value="Era"/>
    <property type="match status" value="1"/>
</dbReference>
<dbReference type="PROSITE" id="PS50823">
    <property type="entry name" value="KH_TYPE_2"/>
    <property type="match status" value="1"/>
</dbReference>
<feature type="domain" description="Era-type G" evidence="12">
    <location>
        <begin position="9"/>
        <end position="175"/>
    </location>
</feature>
<evidence type="ECO:0000259" key="12">
    <source>
        <dbReference type="PROSITE" id="PS51713"/>
    </source>
</evidence>
<dbReference type="InterPro" id="IPR006073">
    <property type="entry name" value="GTP-bd"/>
</dbReference>
<feature type="region of interest" description="G3" evidence="9">
    <location>
        <begin position="64"/>
        <end position="67"/>
    </location>
</feature>
<dbReference type="GO" id="GO:0005829">
    <property type="term" value="C:cytosol"/>
    <property type="evidence" value="ECO:0007669"/>
    <property type="project" value="TreeGrafter"/>
</dbReference>
<reference evidence="15 16" key="3">
    <citation type="submission" date="2017-09" db="EMBL/GenBank/DDBJ databases">
        <title>Tripartite evolution among Lactobacillus johnsonii, Lactobacillus taiwanensis, Lactobacillus reuteri and their rodent host.</title>
        <authorList>
            <person name="Wang T."/>
            <person name="Knowles S."/>
            <person name="Cheng C."/>
        </authorList>
    </citation>
    <scope>NUCLEOTIDE SEQUENCE [LARGE SCALE GENOMIC DNA]</scope>
    <source>
        <strain evidence="14 15">609q</strain>
        <strain evidence="13 16">609u</strain>
    </source>
</reference>
<keyword evidence="3 8" id="KW-0690">Ribosome biogenesis</keyword>
<dbReference type="PROSITE" id="PS51713">
    <property type="entry name" value="G_ERA"/>
    <property type="match status" value="1"/>
</dbReference>
<dbReference type="GO" id="GO:0000028">
    <property type="term" value="P:ribosomal small subunit assembly"/>
    <property type="evidence" value="ECO:0007669"/>
    <property type="project" value="TreeGrafter"/>
</dbReference>
<dbReference type="AlphaFoldDB" id="A0A256LEQ9"/>
<dbReference type="Pfam" id="PF07650">
    <property type="entry name" value="KH_2"/>
    <property type="match status" value="1"/>
</dbReference>
<feature type="region of interest" description="G4" evidence="9">
    <location>
        <begin position="125"/>
        <end position="128"/>
    </location>
</feature>
<dbReference type="GO" id="GO:0005886">
    <property type="term" value="C:plasma membrane"/>
    <property type="evidence" value="ECO:0007669"/>
    <property type="project" value="UniProtKB-SubCell"/>
</dbReference>
<evidence type="ECO:0000256" key="10">
    <source>
        <dbReference type="RuleBase" id="RU003761"/>
    </source>
</evidence>
<comment type="function">
    <text evidence="8">An essential GTPase that binds both GDP and GTP, with rapid nucleotide exchange. Plays a role in 16S rRNA processing and 30S ribosomal subunit biogenesis and possibly also in cell cycle regulation and energy metabolism.</text>
</comment>
<dbReference type="Gene3D" id="3.40.50.300">
    <property type="entry name" value="P-loop containing nucleotide triphosphate hydrolases"/>
    <property type="match status" value="1"/>
</dbReference>
<keyword evidence="4 8" id="KW-0547">Nucleotide-binding</keyword>
<keyword evidence="6 8" id="KW-0342">GTP-binding</keyword>
<feature type="region of interest" description="G1" evidence="9">
    <location>
        <begin position="17"/>
        <end position="24"/>
    </location>
</feature>
<dbReference type="GO" id="GO:0070181">
    <property type="term" value="F:small ribosomal subunit rRNA binding"/>
    <property type="evidence" value="ECO:0007669"/>
    <property type="project" value="UniProtKB-UniRule"/>
</dbReference>
<dbReference type="CDD" id="cd22534">
    <property type="entry name" value="KH-II_Era"/>
    <property type="match status" value="1"/>
</dbReference>
<protein>
    <recommendedName>
        <fullName evidence="2 8">GTPase Era</fullName>
    </recommendedName>
</protein>
<keyword evidence="7 8" id="KW-0472">Membrane</keyword>
<evidence type="ECO:0000256" key="4">
    <source>
        <dbReference type="ARBA" id="ARBA00022741"/>
    </source>
</evidence>
<sequence>MMDEKKDFKSGFVALIGRPNVGKSTLLNYLVGQKVAIMSPQPQTTRNKISGIYTDDQEQIVFIDTPGIHKPKNKLDDFMDKSSYSALDEVDVVLFMVEPEPAGKGDQYIAELLKKIKKPVFLVINKIDKVHPDELLSIIDSYKNLGDFAEIVPISASQGNNVSELIKTIAKYLPEGPQFYDADQLTDRPEYFIVAELIREQVLKLTHEEVPHATAVVVDRMRDHEGGKLQVEATIYVERPGQKGIIIGKKGQMLKQIGIAARQEIEALLGEKVNLRLWVKVQKNWRSDPAFLKSIGYNAKELR</sequence>
<evidence type="ECO:0000259" key="11">
    <source>
        <dbReference type="PROSITE" id="PS50823"/>
    </source>
</evidence>
<dbReference type="SUPFAM" id="SSF54814">
    <property type="entry name" value="Prokaryotic type KH domain (KH-domain type II)"/>
    <property type="match status" value="1"/>
</dbReference>
<dbReference type="Proteomes" id="UP000215828">
    <property type="component" value="Unassembled WGS sequence"/>
</dbReference>
<dbReference type="InterPro" id="IPR030388">
    <property type="entry name" value="G_ERA_dom"/>
</dbReference>
<feature type="binding site" evidence="8">
    <location>
        <begin position="64"/>
        <end position="68"/>
    </location>
    <ligand>
        <name>GTP</name>
        <dbReference type="ChEBI" id="CHEBI:37565"/>
    </ligand>
</feature>
<evidence type="ECO:0000256" key="5">
    <source>
        <dbReference type="ARBA" id="ARBA00022884"/>
    </source>
</evidence>
<proteinExistence type="inferred from homology"/>
<name>A0A256LEQ9_9LACO</name>
<evidence type="ECO:0000313" key="13">
    <source>
        <dbReference type="EMBL" id="OYR87439.1"/>
    </source>
</evidence>
<feature type="region of interest" description="G2" evidence="9">
    <location>
        <begin position="43"/>
        <end position="47"/>
    </location>
</feature>
<dbReference type="Proteomes" id="UP000216316">
    <property type="component" value="Unassembled WGS sequence"/>
</dbReference>
<comment type="similarity">
    <text evidence="1 8 9 10">Belongs to the TRAFAC class TrmE-Era-EngA-EngB-Septin-like GTPase superfamily. Era GTPase family.</text>
</comment>
<reference evidence="14 15" key="1">
    <citation type="submission" date="2017-04" db="EMBL/GenBank/DDBJ databases">
        <authorList>
            <person name="Afonso C.L."/>
            <person name="Miller P.J."/>
            <person name="Scott M.A."/>
            <person name="Spackman E."/>
            <person name="Goraichik I."/>
            <person name="Dimitrov K.M."/>
            <person name="Suarez D.L."/>
            <person name="Swayne D.E."/>
        </authorList>
    </citation>
    <scope>NUCLEOTIDE SEQUENCE [LARGE SCALE GENOMIC DNA]</scope>
    <source>
        <strain evidence="14 15">609q</strain>
    </source>
</reference>
<evidence type="ECO:0000256" key="6">
    <source>
        <dbReference type="ARBA" id="ARBA00023134"/>
    </source>
</evidence>
<gene>
    <name evidence="8" type="primary">era</name>
    <name evidence="13" type="ORF">CBF53_08355</name>
    <name evidence="14" type="ORF">CBF70_07790</name>
</gene>
<dbReference type="InterPro" id="IPR009019">
    <property type="entry name" value="KH_sf_prok-type"/>
</dbReference>
<dbReference type="NCBIfam" id="TIGR00436">
    <property type="entry name" value="era"/>
    <property type="match status" value="1"/>
</dbReference>
<dbReference type="HAMAP" id="MF_00367">
    <property type="entry name" value="GTPase_Era"/>
    <property type="match status" value="1"/>
</dbReference>
<dbReference type="InterPro" id="IPR005225">
    <property type="entry name" value="Small_GTP-bd"/>
</dbReference>
<evidence type="ECO:0000313" key="16">
    <source>
        <dbReference type="Proteomes" id="UP000216316"/>
    </source>
</evidence>
<evidence type="ECO:0000313" key="15">
    <source>
        <dbReference type="Proteomes" id="UP000215828"/>
    </source>
</evidence>
<evidence type="ECO:0000256" key="1">
    <source>
        <dbReference type="ARBA" id="ARBA00007921"/>
    </source>
</evidence>
<dbReference type="GO" id="GO:0043024">
    <property type="term" value="F:ribosomal small subunit binding"/>
    <property type="evidence" value="ECO:0007669"/>
    <property type="project" value="TreeGrafter"/>
</dbReference>
<evidence type="ECO:0000256" key="3">
    <source>
        <dbReference type="ARBA" id="ARBA00022517"/>
    </source>
</evidence>
<dbReference type="Pfam" id="PF01926">
    <property type="entry name" value="MMR_HSR1"/>
    <property type="match status" value="1"/>
</dbReference>
<dbReference type="InterPro" id="IPR015946">
    <property type="entry name" value="KH_dom-like_a/b"/>
</dbReference>
<dbReference type="SUPFAM" id="SSF52540">
    <property type="entry name" value="P-loop containing nucleoside triphosphate hydrolases"/>
    <property type="match status" value="1"/>
</dbReference>
<dbReference type="EMBL" id="NGNX01000033">
    <property type="protein sequence ID" value="OYR91057.1"/>
    <property type="molecule type" value="Genomic_DNA"/>
</dbReference>
<comment type="subunit">
    <text evidence="8">Monomer.</text>
</comment>
<dbReference type="NCBIfam" id="TIGR00231">
    <property type="entry name" value="small_GTP"/>
    <property type="match status" value="1"/>
</dbReference>
<dbReference type="NCBIfam" id="NF000908">
    <property type="entry name" value="PRK00089.1"/>
    <property type="match status" value="1"/>
</dbReference>
<dbReference type="GO" id="GO:0003924">
    <property type="term" value="F:GTPase activity"/>
    <property type="evidence" value="ECO:0007669"/>
    <property type="project" value="UniProtKB-UniRule"/>
</dbReference>
<feature type="binding site" evidence="8">
    <location>
        <begin position="17"/>
        <end position="24"/>
    </location>
    <ligand>
        <name>GTP</name>
        <dbReference type="ChEBI" id="CHEBI:37565"/>
    </ligand>
</feature>
<keyword evidence="5 8" id="KW-0694">RNA-binding</keyword>
<keyword evidence="16" id="KW-1185">Reference proteome</keyword>
<reference evidence="13" key="2">
    <citation type="submission" date="2017-05" db="EMBL/GenBank/DDBJ databases">
        <authorList>
            <person name="Lin X.B."/>
            <person name="Stothard P."/>
            <person name="Tasseva G."/>
            <person name="Walter J."/>
        </authorList>
    </citation>
    <scope>NUCLEOTIDE SEQUENCE</scope>
    <source>
        <strain evidence="13">609u</strain>
    </source>
</reference>
<evidence type="ECO:0000256" key="8">
    <source>
        <dbReference type="HAMAP-Rule" id="MF_00367"/>
    </source>
</evidence>
<dbReference type="PANTHER" id="PTHR42698:SF1">
    <property type="entry name" value="GTPASE ERA, MITOCHONDRIAL"/>
    <property type="match status" value="1"/>
</dbReference>
<dbReference type="InterPro" id="IPR004044">
    <property type="entry name" value="KH_dom_type_2"/>
</dbReference>
<evidence type="ECO:0000313" key="14">
    <source>
        <dbReference type="EMBL" id="OYR91057.1"/>
    </source>
</evidence>
<feature type="domain" description="KH type-2" evidence="11">
    <location>
        <begin position="198"/>
        <end position="283"/>
    </location>
</feature>
<evidence type="ECO:0000256" key="9">
    <source>
        <dbReference type="PROSITE-ProRule" id="PRU01050"/>
    </source>
</evidence>
<keyword evidence="8" id="KW-0699">rRNA-binding</keyword>
<feature type="region of interest" description="G5" evidence="9">
    <location>
        <begin position="154"/>
        <end position="156"/>
    </location>
</feature>
<evidence type="ECO:0000256" key="2">
    <source>
        <dbReference type="ARBA" id="ARBA00020484"/>
    </source>
</evidence>
<comment type="subcellular location">
    <subcellularLocation>
        <location evidence="8">Cytoplasm</location>
    </subcellularLocation>
    <subcellularLocation>
        <location evidence="8">Cell membrane</location>
        <topology evidence="8">Peripheral membrane protein</topology>
    </subcellularLocation>
</comment>
<dbReference type="RefSeq" id="WP_004897196.1">
    <property type="nucleotide sequence ID" value="NZ_CAJUTI010000017.1"/>
</dbReference>
<accession>A0A256LEQ9</accession>
<dbReference type="FunFam" id="3.40.50.300:FF:000094">
    <property type="entry name" value="GTPase Era"/>
    <property type="match status" value="1"/>
</dbReference>
<organism evidence="14 15">
    <name type="scientific">Lactobacillus taiwanensis</name>
    <dbReference type="NCBI Taxonomy" id="508451"/>
    <lineage>
        <taxon>Bacteria</taxon>
        <taxon>Bacillati</taxon>
        <taxon>Bacillota</taxon>
        <taxon>Bacilli</taxon>
        <taxon>Lactobacillales</taxon>
        <taxon>Lactobacillaceae</taxon>
        <taxon>Lactobacillus</taxon>
    </lineage>
</organism>
<dbReference type="Gene3D" id="3.30.300.20">
    <property type="match status" value="1"/>
</dbReference>
<dbReference type="GO" id="GO:0005525">
    <property type="term" value="F:GTP binding"/>
    <property type="evidence" value="ECO:0007669"/>
    <property type="project" value="UniProtKB-UniRule"/>
</dbReference>
<keyword evidence="8" id="KW-1003">Cell membrane</keyword>
<dbReference type="EMBL" id="NGNV01000044">
    <property type="protein sequence ID" value="OYR87439.1"/>
    <property type="molecule type" value="Genomic_DNA"/>
</dbReference>
<keyword evidence="8" id="KW-0963">Cytoplasm</keyword>
<feature type="binding site" evidence="8">
    <location>
        <begin position="125"/>
        <end position="128"/>
    </location>
    <ligand>
        <name>GTP</name>
        <dbReference type="ChEBI" id="CHEBI:37565"/>
    </ligand>
</feature>
<dbReference type="InterPro" id="IPR027417">
    <property type="entry name" value="P-loop_NTPase"/>
</dbReference>
<dbReference type="FunFam" id="3.30.300.20:FF:000003">
    <property type="entry name" value="GTPase Era"/>
    <property type="match status" value="1"/>
</dbReference>
<evidence type="ECO:0000256" key="7">
    <source>
        <dbReference type="ARBA" id="ARBA00023136"/>
    </source>
</evidence>
<comment type="caution">
    <text evidence="14">The sequence shown here is derived from an EMBL/GenBank/DDBJ whole genome shotgun (WGS) entry which is preliminary data.</text>
</comment>